<dbReference type="VEuPathDB" id="GiardiaDB:QR46_3688"/>
<keyword evidence="1" id="KW-0862">Zinc</keyword>
<protein>
    <submittedName>
        <fullName evidence="3">Putative Ring finger domain protein</fullName>
    </submittedName>
</protein>
<dbReference type="SUPFAM" id="SSF57850">
    <property type="entry name" value="RING/U-box"/>
    <property type="match status" value="2"/>
</dbReference>
<accession>A0A132NQM0</accession>
<reference evidence="3 4" key="1">
    <citation type="journal article" date="2015" name="Mol. Biochem. Parasitol.">
        <title>Identification of polymorphic genes for use in assemblage B genotyping assays through comparative genomics of multiple assemblage B Giardia duodenalis isolates.</title>
        <authorList>
            <person name="Wielinga C."/>
            <person name="Thompson R.C."/>
            <person name="Monis P."/>
            <person name="Ryan U."/>
        </authorList>
    </citation>
    <scope>NUCLEOTIDE SEQUENCE [LARGE SCALE GENOMIC DNA]</scope>
    <source>
        <strain evidence="3 4">BAH15c1</strain>
    </source>
</reference>
<keyword evidence="1" id="KW-0863">Zinc-finger</keyword>
<dbReference type="AlphaFoldDB" id="A0A132NQM0"/>
<evidence type="ECO:0000256" key="1">
    <source>
        <dbReference type="PROSITE-ProRule" id="PRU00175"/>
    </source>
</evidence>
<keyword evidence="1" id="KW-0479">Metal-binding</keyword>
<organism evidence="3 4">
    <name type="scientific">Giardia duodenalis assemblage B</name>
    <dbReference type="NCBI Taxonomy" id="1394984"/>
    <lineage>
        <taxon>Eukaryota</taxon>
        <taxon>Metamonada</taxon>
        <taxon>Diplomonadida</taxon>
        <taxon>Hexamitidae</taxon>
        <taxon>Giardiinae</taxon>
        <taxon>Giardia</taxon>
    </lineage>
</organism>
<dbReference type="Pfam" id="PF13639">
    <property type="entry name" value="zf-RING_2"/>
    <property type="match status" value="1"/>
</dbReference>
<sequence>MRHAPSFSAQKLLKNLSGSIATASSALMSHNLHKMGLKPGFSVVQKARFTTDSQAPSTRAERMKLVPSVIPPPLNDEEWKKAELRWIVREERHCPICLQRFGSSEMLCSSCSHAVHKDCFVNWISQSKTRWCCPVCMTPANMRESPFLKSYMCTSAARDIQAAIRGYFGRRCCRALRKRSTGVLVTELGRAANNMNSYLLDQRVKLDSELGRLQKELDETNNLFEAFMATRTISWISVIEKTRQRQSKACPICFENFDYKGVFISLASDSEKDACTVSTVSCCSALFHSDCLDVYESVADRAVCPCCKSGFISHKVEGVS</sequence>
<dbReference type="Proteomes" id="UP000070089">
    <property type="component" value="Unassembled WGS sequence"/>
</dbReference>
<dbReference type="EMBL" id="JXTI01000123">
    <property type="protein sequence ID" value="KWX12317.1"/>
    <property type="molecule type" value="Genomic_DNA"/>
</dbReference>
<gene>
    <name evidence="3" type="ORF">QR46_3688</name>
</gene>
<proteinExistence type="predicted"/>
<dbReference type="PROSITE" id="PS50089">
    <property type="entry name" value="ZF_RING_2"/>
    <property type="match status" value="2"/>
</dbReference>
<dbReference type="InterPro" id="IPR042862">
    <property type="entry name" value="RNF32"/>
</dbReference>
<dbReference type="InterPro" id="IPR001841">
    <property type="entry name" value="Znf_RING"/>
</dbReference>
<dbReference type="PANTHER" id="PTHR14991:SF0">
    <property type="entry name" value="RING FINGER PROTEIN 32"/>
    <property type="match status" value="1"/>
</dbReference>
<name>A0A132NQM0_GIAIN</name>
<dbReference type="SMART" id="SM00184">
    <property type="entry name" value="RING"/>
    <property type="match status" value="2"/>
</dbReference>
<dbReference type="OrthoDB" id="8062037at2759"/>
<comment type="caution">
    <text evidence="3">The sequence shown here is derived from an EMBL/GenBank/DDBJ whole genome shotgun (WGS) entry which is preliminary data.</text>
</comment>
<dbReference type="PANTHER" id="PTHR14991">
    <property type="entry name" value="RING FINGER PROTEIN 32"/>
    <property type="match status" value="1"/>
</dbReference>
<dbReference type="GO" id="GO:0008270">
    <property type="term" value="F:zinc ion binding"/>
    <property type="evidence" value="ECO:0007669"/>
    <property type="project" value="UniProtKB-KW"/>
</dbReference>
<dbReference type="Gene3D" id="3.30.40.10">
    <property type="entry name" value="Zinc/RING finger domain, C3HC4 (zinc finger)"/>
    <property type="match status" value="2"/>
</dbReference>
<feature type="domain" description="RING-type" evidence="2">
    <location>
        <begin position="250"/>
        <end position="308"/>
    </location>
</feature>
<evidence type="ECO:0000313" key="3">
    <source>
        <dbReference type="EMBL" id="KWX12317.1"/>
    </source>
</evidence>
<evidence type="ECO:0000313" key="4">
    <source>
        <dbReference type="Proteomes" id="UP000070089"/>
    </source>
</evidence>
<dbReference type="PROSITE" id="PS50096">
    <property type="entry name" value="IQ"/>
    <property type="match status" value="1"/>
</dbReference>
<feature type="domain" description="RING-type" evidence="2">
    <location>
        <begin position="94"/>
        <end position="136"/>
    </location>
</feature>
<evidence type="ECO:0000259" key="2">
    <source>
        <dbReference type="PROSITE" id="PS50089"/>
    </source>
</evidence>
<dbReference type="InterPro" id="IPR013083">
    <property type="entry name" value="Znf_RING/FYVE/PHD"/>
</dbReference>